<dbReference type="NCBIfam" id="TIGR00778">
    <property type="entry name" value="ahpD_dom"/>
    <property type="match status" value="1"/>
</dbReference>
<evidence type="ECO:0000313" key="2">
    <source>
        <dbReference type="EMBL" id="TYO66816.1"/>
    </source>
</evidence>
<dbReference type="Gene3D" id="1.20.1290.10">
    <property type="entry name" value="AhpD-like"/>
    <property type="match status" value="1"/>
</dbReference>
<dbReference type="InterPro" id="IPR003779">
    <property type="entry name" value="CMD-like"/>
</dbReference>
<dbReference type="GO" id="GO:0051920">
    <property type="term" value="F:peroxiredoxin activity"/>
    <property type="evidence" value="ECO:0007669"/>
    <property type="project" value="InterPro"/>
</dbReference>
<dbReference type="InterPro" id="IPR029032">
    <property type="entry name" value="AhpD-like"/>
</dbReference>
<keyword evidence="3" id="KW-1185">Reference proteome</keyword>
<dbReference type="InterPro" id="IPR004675">
    <property type="entry name" value="AhpD_core"/>
</dbReference>
<evidence type="ECO:0000313" key="3">
    <source>
        <dbReference type="Proteomes" id="UP000324797"/>
    </source>
</evidence>
<accession>A0A5S4YQZ3</accession>
<dbReference type="Proteomes" id="UP000324797">
    <property type="component" value="Unassembled WGS sequence"/>
</dbReference>
<dbReference type="PANTHER" id="PTHR33930:SF2">
    <property type="entry name" value="BLR3452 PROTEIN"/>
    <property type="match status" value="1"/>
</dbReference>
<reference evidence="2 3" key="1">
    <citation type="submission" date="2019-08" db="EMBL/GenBank/DDBJ databases">
        <title>Bradyrhizobium hipponensis sp. nov., a rhizobium isolated from a Lupinus angustifolius root nodule in Tunisia.</title>
        <authorList>
            <person name="Off K."/>
            <person name="Rejili M."/>
            <person name="Mars M."/>
            <person name="Brachmann A."/>
            <person name="Marin M."/>
        </authorList>
    </citation>
    <scope>NUCLEOTIDE SEQUENCE [LARGE SCALE GENOMIC DNA]</scope>
    <source>
        <strain evidence="3">aSej3</strain>
    </source>
</reference>
<organism evidence="2 3">
    <name type="scientific">Bradyrhizobium hipponense</name>
    <dbReference type="NCBI Taxonomy" id="2605638"/>
    <lineage>
        <taxon>Bacteria</taxon>
        <taxon>Pseudomonadati</taxon>
        <taxon>Pseudomonadota</taxon>
        <taxon>Alphaproteobacteria</taxon>
        <taxon>Hyphomicrobiales</taxon>
        <taxon>Nitrobacteraceae</taxon>
        <taxon>Bradyrhizobium</taxon>
    </lineage>
</organism>
<dbReference type="PANTHER" id="PTHR33930">
    <property type="entry name" value="ALKYL HYDROPEROXIDE REDUCTASE AHPD"/>
    <property type="match status" value="1"/>
</dbReference>
<dbReference type="Pfam" id="PF02627">
    <property type="entry name" value="CMD"/>
    <property type="match status" value="1"/>
</dbReference>
<gene>
    <name evidence="2" type="ORF">FXV83_09345</name>
</gene>
<protein>
    <submittedName>
        <fullName evidence="2">Carboxymuconolactone decarboxylase family protein</fullName>
    </submittedName>
</protein>
<proteinExistence type="predicted"/>
<sequence length="120" mass="12339">MIDWDGYHKQLLGRIGELGKGSPDTLRGYKTLSSAGETTQKLSAKTRELIALAVAVTARCDGCIVVHAQAALKEGAEPDEICEALGVAVALGAGAAMVYSARVLDAVAMKSGPAAAEALR</sequence>
<comment type="caution">
    <text evidence="2">The sequence shown here is derived from an EMBL/GenBank/DDBJ whole genome shotgun (WGS) entry which is preliminary data.</text>
</comment>
<evidence type="ECO:0000259" key="1">
    <source>
        <dbReference type="Pfam" id="PF02627"/>
    </source>
</evidence>
<feature type="domain" description="Carboxymuconolactone decarboxylase-like" evidence="1">
    <location>
        <begin position="23"/>
        <end position="105"/>
    </location>
</feature>
<dbReference type="EMBL" id="VSTH01000027">
    <property type="protein sequence ID" value="TYO66816.1"/>
    <property type="molecule type" value="Genomic_DNA"/>
</dbReference>
<name>A0A5S4YQZ3_9BRAD</name>
<dbReference type="SUPFAM" id="SSF69118">
    <property type="entry name" value="AhpD-like"/>
    <property type="match status" value="1"/>
</dbReference>
<dbReference type="AlphaFoldDB" id="A0A5S4YQZ3"/>
<dbReference type="RefSeq" id="WP_148738938.1">
    <property type="nucleotide sequence ID" value="NZ_VSTH01000027.1"/>
</dbReference>